<keyword evidence="1" id="KW-0812">Transmembrane</keyword>
<evidence type="ECO:0000313" key="3">
    <source>
        <dbReference type="Proteomes" id="UP000323166"/>
    </source>
</evidence>
<evidence type="ECO:0000313" key="2">
    <source>
        <dbReference type="EMBL" id="TYO93856.1"/>
    </source>
</evidence>
<feature type="transmembrane region" description="Helical" evidence="1">
    <location>
        <begin position="6"/>
        <end position="25"/>
    </location>
</feature>
<keyword evidence="1" id="KW-1133">Transmembrane helix</keyword>
<dbReference type="AlphaFoldDB" id="A0A5S4ZP64"/>
<protein>
    <submittedName>
        <fullName evidence="2">Uncharacterized protein</fullName>
    </submittedName>
</protein>
<dbReference type="Proteomes" id="UP000323166">
    <property type="component" value="Unassembled WGS sequence"/>
</dbReference>
<accession>A0A5S4ZP64</accession>
<dbReference type="EMBL" id="VNHM01000017">
    <property type="protein sequence ID" value="TYO93856.1"/>
    <property type="molecule type" value="Genomic_DNA"/>
</dbReference>
<keyword evidence="3" id="KW-1185">Reference proteome</keyword>
<proteinExistence type="predicted"/>
<keyword evidence="1" id="KW-0472">Membrane</keyword>
<name>A0A5S4ZP64_9FIRM</name>
<sequence length="53" mass="6025">MDNWTPFYIFMGIMAVIGVFSGIFAKSINAAMANLEYFSTGKVTDHHQYIPYD</sequence>
<dbReference type="RefSeq" id="WP_166512492.1">
    <property type="nucleotide sequence ID" value="NZ_VNHM01000017.1"/>
</dbReference>
<reference evidence="2 3" key="1">
    <citation type="submission" date="2019-07" db="EMBL/GenBank/DDBJ databases">
        <title>Genomic Encyclopedia of Type Strains, Phase I: the one thousand microbial genomes (KMG-I) project.</title>
        <authorList>
            <person name="Kyrpides N."/>
        </authorList>
    </citation>
    <scope>NUCLEOTIDE SEQUENCE [LARGE SCALE GENOMIC DNA]</scope>
    <source>
        <strain evidence="2 3">DSM 6562</strain>
    </source>
</reference>
<organism evidence="2 3">
    <name type="scientific">Desulfallas thermosapovorans DSM 6562</name>
    <dbReference type="NCBI Taxonomy" id="1121431"/>
    <lineage>
        <taxon>Bacteria</taxon>
        <taxon>Bacillati</taxon>
        <taxon>Bacillota</taxon>
        <taxon>Clostridia</taxon>
        <taxon>Eubacteriales</taxon>
        <taxon>Desulfallaceae</taxon>
        <taxon>Desulfallas</taxon>
    </lineage>
</organism>
<comment type="caution">
    <text evidence="2">The sequence shown here is derived from an EMBL/GenBank/DDBJ whole genome shotgun (WGS) entry which is preliminary data.</text>
</comment>
<evidence type="ECO:0000256" key="1">
    <source>
        <dbReference type="SAM" id="Phobius"/>
    </source>
</evidence>
<gene>
    <name evidence="2" type="ORF">LX24_02536</name>
</gene>